<evidence type="ECO:0000256" key="1">
    <source>
        <dbReference type="ARBA" id="ARBA00023125"/>
    </source>
</evidence>
<dbReference type="Pfam" id="PF00436">
    <property type="entry name" value="SSB"/>
    <property type="match status" value="1"/>
</dbReference>
<accession>A0A6J5QT92</accession>
<dbReference type="EMBL" id="LR797113">
    <property type="protein sequence ID" value="CAB4187810.1"/>
    <property type="molecule type" value="Genomic_DNA"/>
</dbReference>
<proteinExistence type="inferred from homology"/>
<protein>
    <recommendedName>
        <fullName evidence="2">Single-stranded DNA-binding protein</fullName>
    </recommendedName>
</protein>
<dbReference type="PROSITE" id="PS50935">
    <property type="entry name" value="SSB"/>
    <property type="match status" value="1"/>
</dbReference>
<evidence type="ECO:0000256" key="2">
    <source>
        <dbReference type="PIRNR" id="PIRNR002070"/>
    </source>
</evidence>
<dbReference type="PIRSF" id="PIRSF002070">
    <property type="entry name" value="SSB"/>
    <property type="match status" value="1"/>
</dbReference>
<dbReference type="GO" id="GO:0003697">
    <property type="term" value="F:single-stranded DNA binding"/>
    <property type="evidence" value="ECO:0007669"/>
    <property type="project" value="InterPro"/>
</dbReference>
<dbReference type="InterPro" id="IPR011344">
    <property type="entry name" value="ssDNA-bd"/>
</dbReference>
<gene>
    <name evidence="4" type="ORF">UFOVP1167_37</name>
</gene>
<feature type="compositionally biased region" description="Acidic residues" evidence="3">
    <location>
        <begin position="133"/>
        <end position="145"/>
    </location>
</feature>
<evidence type="ECO:0000313" key="4">
    <source>
        <dbReference type="EMBL" id="CAB4187810.1"/>
    </source>
</evidence>
<dbReference type="CDD" id="cd04496">
    <property type="entry name" value="SSB_OBF"/>
    <property type="match status" value="1"/>
</dbReference>
<organism evidence="4">
    <name type="scientific">uncultured Caudovirales phage</name>
    <dbReference type="NCBI Taxonomy" id="2100421"/>
    <lineage>
        <taxon>Viruses</taxon>
        <taxon>Duplodnaviria</taxon>
        <taxon>Heunggongvirae</taxon>
        <taxon>Uroviricota</taxon>
        <taxon>Caudoviricetes</taxon>
        <taxon>Peduoviridae</taxon>
        <taxon>Maltschvirus</taxon>
        <taxon>Maltschvirus maltsch</taxon>
    </lineage>
</organism>
<dbReference type="HAMAP" id="MF_00984">
    <property type="entry name" value="SSB"/>
    <property type="match status" value="1"/>
</dbReference>
<dbReference type="PANTHER" id="PTHR10302">
    <property type="entry name" value="SINGLE-STRANDED DNA-BINDING PROTEIN"/>
    <property type="match status" value="1"/>
</dbReference>
<dbReference type="SUPFAM" id="SSF50249">
    <property type="entry name" value="Nucleic acid-binding proteins"/>
    <property type="match status" value="1"/>
</dbReference>
<keyword evidence="1 2" id="KW-0238">DNA-binding</keyword>
<dbReference type="GO" id="GO:0009295">
    <property type="term" value="C:nucleoid"/>
    <property type="evidence" value="ECO:0007669"/>
    <property type="project" value="TreeGrafter"/>
</dbReference>
<dbReference type="GO" id="GO:0006260">
    <property type="term" value="P:DNA replication"/>
    <property type="evidence" value="ECO:0007669"/>
    <property type="project" value="InterPro"/>
</dbReference>
<dbReference type="InterPro" id="IPR000424">
    <property type="entry name" value="Primosome_PriB/ssb"/>
</dbReference>
<evidence type="ECO:0000256" key="3">
    <source>
        <dbReference type="SAM" id="MobiDB-lite"/>
    </source>
</evidence>
<reference evidence="4" key="1">
    <citation type="submission" date="2020-05" db="EMBL/GenBank/DDBJ databases">
        <authorList>
            <person name="Chiriac C."/>
            <person name="Salcher M."/>
            <person name="Ghai R."/>
            <person name="Kavagutti S V."/>
        </authorList>
    </citation>
    <scope>NUCLEOTIDE SEQUENCE</scope>
</reference>
<name>A0A6J5QT92_9CAUD</name>
<dbReference type="NCBIfam" id="TIGR00621">
    <property type="entry name" value="ssb"/>
    <property type="match status" value="1"/>
</dbReference>
<dbReference type="Gene3D" id="2.40.50.140">
    <property type="entry name" value="Nucleic acid-binding proteins"/>
    <property type="match status" value="1"/>
</dbReference>
<dbReference type="PANTHER" id="PTHR10302:SF27">
    <property type="entry name" value="SINGLE-STRANDED DNA-BINDING PROTEIN"/>
    <property type="match status" value="1"/>
</dbReference>
<dbReference type="InterPro" id="IPR012340">
    <property type="entry name" value="NA-bd_OB-fold"/>
</dbReference>
<feature type="region of interest" description="Disordered" evidence="3">
    <location>
        <begin position="108"/>
        <end position="145"/>
    </location>
</feature>
<sequence length="145" mass="16042">MLNKVQVIGRLGKDPDIRHTQAGKPIASFSLASSETWKDKSGEKKERTEWFNVVCFSEGLSGVVEKYVHKGDLLYVEGALRTRKYEKDGVDKYVTEVVLDGFSGTLKMLGGSKKEEGDKPAAAAKPKAKPQPEPDEELLDDEVPF</sequence>